<evidence type="ECO:0000256" key="13">
    <source>
        <dbReference type="SAM" id="Phobius"/>
    </source>
</evidence>
<evidence type="ECO:0000313" key="15">
    <source>
        <dbReference type="EMBL" id="CAH1240051.1"/>
    </source>
</evidence>
<keyword evidence="2" id="KW-1003">Cell membrane</keyword>
<dbReference type="CDD" id="cd15207">
    <property type="entry name" value="7tmA_NPFFR"/>
    <property type="match status" value="1"/>
</dbReference>
<evidence type="ECO:0000256" key="4">
    <source>
        <dbReference type="ARBA" id="ARBA00022989"/>
    </source>
</evidence>
<keyword evidence="5 12" id="KW-0297">G-protein coupled receptor</keyword>
<comment type="subcellular location">
    <subcellularLocation>
        <location evidence="1">Cell membrane</location>
        <topology evidence="1">Multi-pass membrane protein</topology>
    </subcellularLocation>
</comment>
<dbReference type="PRINTS" id="PR00237">
    <property type="entry name" value="GPCRRHODOPSN"/>
</dbReference>
<dbReference type="PROSITE" id="PS00237">
    <property type="entry name" value="G_PROTEIN_RECEP_F1_1"/>
    <property type="match status" value="1"/>
</dbReference>
<dbReference type="Pfam" id="PF00001">
    <property type="entry name" value="7tm_1"/>
    <property type="match status" value="1"/>
</dbReference>
<feature type="transmembrane region" description="Helical" evidence="13">
    <location>
        <begin position="73"/>
        <end position="98"/>
    </location>
</feature>
<evidence type="ECO:0000256" key="7">
    <source>
        <dbReference type="ARBA" id="ARBA00023157"/>
    </source>
</evidence>
<dbReference type="OrthoDB" id="5975505at2759"/>
<evidence type="ECO:0000256" key="9">
    <source>
        <dbReference type="ARBA" id="ARBA00023180"/>
    </source>
</evidence>
<feature type="transmembrane region" description="Helical" evidence="13">
    <location>
        <begin position="342"/>
        <end position="361"/>
    </location>
</feature>
<dbReference type="PRINTS" id="PR01570">
    <property type="entry name" value="NPFFRECEPTOR"/>
</dbReference>
<feature type="transmembrane region" description="Helical" evidence="13">
    <location>
        <begin position="110"/>
        <end position="135"/>
    </location>
</feature>
<gene>
    <name evidence="15" type="primary">NPFFR2</name>
    <name evidence="15" type="ORF">BLAG_LOCUS4144</name>
</gene>
<dbReference type="Proteomes" id="UP000838412">
    <property type="component" value="Chromosome 11"/>
</dbReference>
<comment type="function">
    <text evidence="11">Receptor for NPAF (A-18-F-amide) and NPFF (F-8-F-amide) neuropeptides, also known as morphine-modulating peptides. Can also be activated by a variety of naturally occurring or synthetic FMRF-amide like ligands. This receptor mediates its action by association with G proteins that activate a phosphatidylinositol-calcium second messenger system.</text>
</comment>
<name>A0A8J9YRE3_BRALA</name>
<evidence type="ECO:0000256" key="3">
    <source>
        <dbReference type="ARBA" id="ARBA00022692"/>
    </source>
</evidence>
<organism evidence="15 16">
    <name type="scientific">Branchiostoma lanceolatum</name>
    <name type="common">Common lancelet</name>
    <name type="synonym">Amphioxus lanceolatum</name>
    <dbReference type="NCBI Taxonomy" id="7740"/>
    <lineage>
        <taxon>Eukaryota</taxon>
        <taxon>Metazoa</taxon>
        <taxon>Chordata</taxon>
        <taxon>Cephalochordata</taxon>
        <taxon>Leptocardii</taxon>
        <taxon>Amphioxiformes</taxon>
        <taxon>Branchiostomatidae</taxon>
        <taxon>Branchiostoma</taxon>
    </lineage>
</organism>
<dbReference type="GO" id="GO:0042277">
    <property type="term" value="F:peptide binding"/>
    <property type="evidence" value="ECO:0007669"/>
    <property type="project" value="TreeGrafter"/>
</dbReference>
<keyword evidence="8 12" id="KW-0675">Receptor</keyword>
<keyword evidence="7" id="KW-1015">Disulfide bond</keyword>
<evidence type="ECO:0000256" key="5">
    <source>
        <dbReference type="ARBA" id="ARBA00023040"/>
    </source>
</evidence>
<dbReference type="FunFam" id="1.20.1070.10:FF:000614">
    <property type="entry name" value="Uncharacterized protein"/>
    <property type="match status" value="1"/>
</dbReference>
<evidence type="ECO:0000256" key="8">
    <source>
        <dbReference type="ARBA" id="ARBA00023170"/>
    </source>
</evidence>
<keyword evidence="16" id="KW-1185">Reference proteome</keyword>
<evidence type="ECO:0000256" key="10">
    <source>
        <dbReference type="ARBA" id="ARBA00023224"/>
    </source>
</evidence>
<keyword evidence="10 12" id="KW-0807">Transducer</keyword>
<feature type="transmembrane region" description="Helical" evidence="13">
    <location>
        <begin position="190"/>
        <end position="211"/>
    </location>
</feature>
<evidence type="ECO:0000313" key="16">
    <source>
        <dbReference type="Proteomes" id="UP000838412"/>
    </source>
</evidence>
<dbReference type="PROSITE" id="PS50262">
    <property type="entry name" value="G_PROTEIN_RECEP_F1_2"/>
    <property type="match status" value="1"/>
</dbReference>
<keyword evidence="4 13" id="KW-1133">Transmembrane helix</keyword>
<dbReference type="SUPFAM" id="SSF81321">
    <property type="entry name" value="Family A G protein-coupled receptor-like"/>
    <property type="match status" value="1"/>
</dbReference>
<dbReference type="InterPro" id="IPR000276">
    <property type="entry name" value="GPCR_Rhodpsn"/>
</dbReference>
<dbReference type="AlphaFoldDB" id="A0A8J9YRE3"/>
<dbReference type="EMBL" id="OV696696">
    <property type="protein sequence ID" value="CAH1240051.1"/>
    <property type="molecule type" value="Genomic_DNA"/>
</dbReference>
<dbReference type="InterPro" id="IPR017452">
    <property type="entry name" value="GPCR_Rhodpsn_7TM"/>
</dbReference>
<evidence type="ECO:0000256" key="6">
    <source>
        <dbReference type="ARBA" id="ARBA00023136"/>
    </source>
</evidence>
<evidence type="ECO:0000256" key="12">
    <source>
        <dbReference type="RuleBase" id="RU000688"/>
    </source>
</evidence>
<dbReference type="InterPro" id="IPR005395">
    <property type="entry name" value="NPFF_rcpt"/>
</dbReference>
<dbReference type="Gene3D" id="1.20.1070.10">
    <property type="entry name" value="Rhodopsin 7-helix transmembrane proteins"/>
    <property type="match status" value="1"/>
</dbReference>
<proteinExistence type="inferred from homology"/>
<dbReference type="PANTHER" id="PTHR24241:SF76">
    <property type="entry name" value="NEUROPEPTIDE SIFAMIDE RECEPTOR"/>
    <property type="match status" value="1"/>
</dbReference>
<dbReference type="PANTHER" id="PTHR24241">
    <property type="entry name" value="NEUROPEPTIDE RECEPTOR-RELATED G-PROTEIN COUPLED RECEPTOR"/>
    <property type="match status" value="1"/>
</dbReference>
<evidence type="ECO:0000256" key="1">
    <source>
        <dbReference type="ARBA" id="ARBA00004651"/>
    </source>
</evidence>
<feature type="transmembrane region" description="Helical" evidence="13">
    <location>
        <begin position="301"/>
        <end position="322"/>
    </location>
</feature>
<evidence type="ECO:0000259" key="14">
    <source>
        <dbReference type="PROSITE" id="PS50262"/>
    </source>
</evidence>
<evidence type="ECO:0000256" key="11">
    <source>
        <dbReference type="ARBA" id="ARBA00025478"/>
    </source>
</evidence>
<keyword evidence="9" id="KW-0325">Glycoprotein</keyword>
<keyword evidence="3 12" id="KW-0812">Transmembrane</keyword>
<reference evidence="15" key="1">
    <citation type="submission" date="2022-01" db="EMBL/GenBank/DDBJ databases">
        <authorList>
            <person name="Braso-Vives M."/>
        </authorList>
    </citation>
    <scope>NUCLEOTIDE SEQUENCE</scope>
</reference>
<accession>A0A8J9YRE3</accession>
<dbReference type="GO" id="GO:0008188">
    <property type="term" value="F:neuropeptide receptor activity"/>
    <property type="evidence" value="ECO:0007669"/>
    <property type="project" value="InterPro"/>
</dbReference>
<keyword evidence="6 13" id="KW-0472">Membrane</keyword>
<dbReference type="GO" id="GO:0032870">
    <property type="term" value="P:cellular response to hormone stimulus"/>
    <property type="evidence" value="ECO:0007669"/>
    <property type="project" value="TreeGrafter"/>
</dbReference>
<feature type="transmembrane region" description="Helical" evidence="13">
    <location>
        <begin position="236"/>
        <end position="257"/>
    </location>
</feature>
<evidence type="ECO:0000256" key="2">
    <source>
        <dbReference type="ARBA" id="ARBA00022475"/>
    </source>
</evidence>
<comment type="similarity">
    <text evidence="12">Belongs to the G-protein coupled receptor 1 family.</text>
</comment>
<dbReference type="GO" id="GO:0005886">
    <property type="term" value="C:plasma membrane"/>
    <property type="evidence" value="ECO:0007669"/>
    <property type="project" value="UniProtKB-SubCell"/>
</dbReference>
<feature type="transmembrane region" description="Helical" evidence="13">
    <location>
        <begin position="147"/>
        <end position="169"/>
    </location>
</feature>
<protein>
    <submittedName>
        <fullName evidence="15">NPFFR2 protein</fullName>
    </submittedName>
</protein>
<sequence length="414" mass="47848">MLGSLTLAFLSPKPPYFRRSSVVIPKIMDMARNVNITWPNMSFVDDFVSPNKNASSTEDSAWSRYQHGSPITAVYILVYSLVFILCVLGNLGVCWVVAKTRQLHTATFYFILNLAVADLLVAIFCMPFTLVAHILVEYQFGDFMCRLTALIQGLSVAASVYTLTAIAADRYKAILYPHDGPMNMATMKKVLVSIWVAALVVMVPQVFVIQVRDKMIHGQPMDRCFEVWPDLVYKKIYSVTVVLLIYILPLMVMSFLYMRIAEKIWFQAGLQQKKNSDRDTVRRREFIGSVPKRRKRVIKMLIVVVTLFMMSYLPLYTCWMLDEFGNMPLWQVKIVHQFVYPIAHWLSYFNSCVNPIVYGLFNRDIRKNVDWGKFSMMTRSTITTDIRCRSRRRENHHAPAEHIRSVEVQMETAL</sequence>
<feature type="domain" description="G-protein coupled receptors family 1 profile" evidence="14">
    <location>
        <begin position="89"/>
        <end position="358"/>
    </location>
</feature>